<proteinExistence type="predicted"/>
<protein>
    <submittedName>
        <fullName evidence="2 3">Uncharacterized protein</fullName>
    </submittedName>
</protein>
<accession>A0A0K0ELE1</accession>
<evidence type="ECO:0000313" key="1">
    <source>
        <dbReference type="Proteomes" id="UP000035681"/>
    </source>
</evidence>
<name>A0A0K0ELE1_STRER</name>
<sequence>MWVSELDHINFLSPERKITKSPETLTTEANIHNDYQENNNNDINSELHVDFSDSLKKVDLIKLMEREDIYPRSIKRLNRARKRNMSSRKSNDFEIPCLFKLKSQQEADDY</sequence>
<evidence type="ECO:0000313" key="2">
    <source>
        <dbReference type="WBParaSite" id="SSTP_0001028500.1"/>
    </source>
</evidence>
<dbReference type="WBParaSite" id="TCONS_00015740.p1">
    <property type="protein sequence ID" value="TCONS_00015740.p1"/>
    <property type="gene ID" value="XLOC_010498"/>
</dbReference>
<organism evidence="2">
    <name type="scientific">Strongyloides stercoralis</name>
    <name type="common">Threadworm</name>
    <dbReference type="NCBI Taxonomy" id="6248"/>
    <lineage>
        <taxon>Eukaryota</taxon>
        <taxon>Metazoa</taxon>
        <taxon>Ecdysozoa</taxon>
        <taxon>Nematoda</taxon>
        <taxon>Chromadorea</taxon>
        <taxon>Rhabditida</taxon>
        <taxon>Tylenchina</taxon>
        <taxon>Panagrolaimomorpha</taxon>
        <taxon>Strongyloidoidea</taxon>
        <taxon>Strongyloididae</taxon>
        <taxon>Strongyloides</taxon>
    </lineage>
</organism>
<reference evidence="2" key="1">
    <citation type="submission" date="2015-08" db="UniProtKB">
        <authorList>
            <consortium name="WormBaseParasite"/>
        </authorList>
    </citation>
    <scope>IDENTIFICATION</scope>
</reference>
<dbReference type="WBParaSite" id="SSTP_0001028500.1">
    <property type="protein sequence ID" value="SSTP_0001028500.1"/>
    <property type="gene ID" value="SSTP_0001028500"/>
</dbReference>
<keyword evidence="1" id="KW-1185">Reference proteome</keyword>
<dbReference type="Proteomes" id="UP000035681">
    <property type="component" value="Unplaced"/>
</dbReference>
<dbReference type="AlphaFoldDB" id="A0A0K0ELE1"/>
<evidence type="ECO:0000313" key="3">
    <source>
        <dbReference type="WBParaSite" id="TCONS_00015740.p1"/>
    </source>
</evidence>